<evidence type="ECO:0000259" key="1">
    <source>
        <dbReference type="SMART" id="SM01321"/>
    </source>
</evidence>
<dbReference type="Gene3D" id="3.30.70.1290">
    <property type="entry name" value="Transposase IS200-like"/>
    <property type="match status" value="1"/>
</dbReference>
<keyword evidence="3" id="KW-1185">Reference proteome</keyword>
<dbReference type="PANTHER" id="PTHR36966">
    <property type="entry name" value="REP-ASSOCIATED TYROSINE TRANSPOSASE"/>
    <property type="match status" value="1"/>
</dbReference>
<proteinExistence type="predicted"/>
<gene>
    <name evidence="2" type="ORF">QQ008_27210</name>
</gene>
<name>A0ABT8KWJ7_9BACT</name>
<dbReference type="RefSeq" id="WP_346755128.1">
    <property type="nucleotide sequence ID" value="NZ_JAUJEA010000015.1"/>
</dbReference>
<dbReference type="EMBL" id="JAUJEA010000015">
    <property type="protein sequence ID" value="MDN5205106.1"/>
    <property type="molecule type" value="Genomic_DNA"/>
</dbReference>
<protein>
    <submittedName>
        <fullName evidence="2">Transposase</fullName>
    </submittedName>
</protein>
<dbReference type="InterPro" id="IPR052715">
    <property type="entry name" value="RAYT_transposase"/>
</dbReference>
<dbReference type="Pfam" id="PF01797">
    <property type="entry name" value="Y1_Tnp"/>
    <property type="match status" value="1"/>
</dbReference>
<dbReference type="InterPro" id="IPR002686">
    <property type="entry name" value="Transposase_17"/>
</dbReference>
<feature type="domain" description="Transposase IS200-like" evidence="1">
    <location>
        <begin position="9"/>
        <end position="148"/>
    </location>
</feature>
<sequence>MGYAYRIDNPEGIYFVTFTVVEWIDVFTRPCYSEIIIESLKYCQRRKGLIIYAYCIMSNHVHLIVSSDLNNDLSRIIGDFKKFTSNKIIKSIEMGPESRRNWMLWIFQQAGLRDKNNKRHKFWKNGNHPEELFTGKFLKQKLSYIHNNPVAAQIVENPEDYVWSSAKSYAGKKGLIDIEFLY</sequence>
<dbReference type="InterPro" id="IPR036515">
    <property type="entry name" value="Transposase_17_sf"/>
</dbReference>
<dbReference type="NCBIfam" id="NF047646">
    <property type="entry name" value="REP_Tyr_transpos"/>
    <property type="match status" value="1"/>
</dbReference>
<dbReference type="Proteomes" id="UP001172082">
    <property type="component" value="Unassembled WGS sequence"/>
</dbReference>
<dbReference type="PANTHER" id="PTHR36966:SF1">
    <property type="entry name" value="REP-ASSOCIATED TYROSINE TRANSPOSASE"/>
    <property type="match status" value="1"/>
</dbReference>
<evidence type="ECO:0000313" key="3">
    <source>
        <dbReference type="Proteomes" id="UP001172082"/>
    </source>
</evidence>
<evidence type="ECO:0000313" key="2">
    <source>
        <dbReference type="EMBL" id="MDN5205106.1"/>
    </source>
</evidence>
<dbReference type="SUPFAM" id="SSF143422">
    <property type="entry name" value="Transposase IS200-like"/>
    <property type="match status" value="1"/>
</dbReference>
<reference evidence="2" key="1">
    <citation type="submission" date="2023-06" db="EMBL/GenBank/DDBJ databases">
        <title>Genomic of Parafulvivirga corallium.</title>
        <authorList>
            <person name="Wang G."/>
        </authorList>
    </citation>
    <scope>NUCLEOTIDE SEQUENCE</scope>
    <source>
        <strain evidence="2">BMA10</strain>
    </source>
</reference>
<organism evidence="2 3">
    <name type="scientific">Splendidivirga corallicola</name>
    <dbReference type="NCBI Taxonomy" id="3051826"/>
    <lineage>
        <taxon>Bacteria</taxon>
        <taxon>Pseudomonadati</taxon>
        <taxon>Bacteroidota</taxon>
        <taxon>Cytophagia</taxon>
        <taxon>Cytophagales</taxon>
        <taxon>Splendidivirgaceae</taxon>
        <taxon>Splendidivirga</taxon>
    </lineage>
</organism>
<dbReference type="SMART" id="SM01321">
    <property type="entry name" value="Y1_Tnp"/>
    <property type="match status" value="1"/>
</dbReference>
<comment type="caution">
    <text evidence="2">The sequence shown here is derived from an EMBL/GenBank/DDBJ whole genome shotgun (WGS) entry which is preliminary data.</text>
</comment>
<accession>A0ABT8KWJ7</accession>